<reference evidence="1 2" key="1">
    <citation type="submission" date="2021-06" db="EMBL/GenBank/DDBJ databases">
        <title>Caerostris extrusa draft genome.</title>
        <authorList>
            <person name="Kono N."/>
            <person name="Arakawa K."/>
        </authorList>
    </citation>
    <scope>NUCLEOTIDE SEQUENCE [LARGE SCALE GENOMIC DNA]</scope>
</reference>
<accession>A0AAV4R2I8</accession>
<organism evidence="1 2">
    <name type="scientific">Caerostris extrusa</name>
    <name type="common">Bark spider</name>
    <name type="synonym">Caerostris bankana</name>
    <dbReference type="NCBI Taxonomy" id="172846"/>
    <lineage>
        <taxon>Eukaryota</taxon>
        <taxon>Metazoa</taxon>
        <taxon>Ecdysozoa</taxon>
        <taxon>Arthropoda</taxon>
        <taxon>Chelicerata</taxon>
        <taxon>Arachnida</taxon>
        <taxon>Araneae</taxon>
        <taxon>Araneomorphae</taxon>
        <taxon>Entelegynae</taxon>
        <taxon>Araneoidea</taxon>
        <taxon>Araneidae</taxon>
        <taxon>Caerostris</taxon>
    </lineage>
</organism>
<proteinExistence type="predicted"/>
<comment type="caution">
    <text evidence="1">The sequence shown here is derived from an EMBL/GenBank/DDBJ whole genome shotgun (WGS) entry which is preliminary data.</text>
</comment>
<gene>
    <name evidence="1" type="ORF">CEXT_627281</name>
</gene>
<protein>
    <submittedName>
        <fullName evidence="1">Uncharacterized protein</fullName>
    </submittedName>
</protein>
<keyword evidence="2" id="KW-1185">Reference proteome</keyword>
<name>A0AAV4R2I8_CAEEX</name>
<dbReference type="Proteomes" id="UP001054945">
    <property type="component" value="Unassembled WGS sequence"/>
</dbReference>
<evidence type="ECO:0000313" key="1">
    <source>
        <dbReference type="EMBL" id="GIY14597.1"/>
    </source>
</evidence>
<dbReference type="AlphaFoldDB" id="A0AAV4R2I8"/>
<evidence type="ECO:0000313" key="2">
    <source>
        <dbReference type="Proteomes" id="UP001054945"/>
    </source>
</evidence>
<sequence length="94" mass="11195">MEFDIAKKTIQELHRLLSVSSAKMNSDLVSMSLDFIDDVLVDIHKILEINKLYPYRRKMALNFADKILRRMDNFLSHYWPAVERLKTQKLTFHV</sequence>
<dbReference type="EMBL" id="BPLR01007112">
    <property type="protein sequence ID" value="GIY14597.1"/>
    <property type="molecule type" value="Genomic_DNA"/>
</dbReference>